<feature type="compositionally biased region" description="Low complexity" evidence="1">
    <location>
        <begin position="540"/>
        <end position="559"/>
    </location>
</feature>
<gene>
    <name evidence="2" type="ORF">NCTC13159_04923</name>
</gene>
<sequence length="660" mass="69942">MPHGLFRSLTCRDRSTSFSADAPVLAPHSARHRNLALDLTVVQQKMATPASHVSMKVDINGNTRRAAPGCVEFALVARHVTNSRPGSDGALASSRAENGDAFARARHIYAALRDEIAAPALRRRTHTTQVAKGHVPSPRGARRAAAQEDAIMSLPWYEALQPHLRAEAQALAQRGLDVGEVRRRFDALMRHERPGLSLRSLRVGTERDALPFAVGSALIALLVDSVDPERTQSAMWPAVEATSVVFINLLGMARFNACYPALRRKVQRITPAQGQEALSWMLRHPAREVVAHVLGFVFCYGVMRNGMRLGVEAGLSAALPGVMSHRFANTIHAGLEILLAPIPGMLLLPMIERIGMPPEDARLELLIQDRFADLITGAGVQPGVATPGCWSVFWQNLRLLLGSGAPRAIWLTLTLGFYFLSSLREGACTASFTDDDALPFAGNSTPFDAPSVDDGTGIDWHVQALLAVIYGTIATALGLQGVSSRHEDISSAHTRRRGRPKISTITMTSQADSGHSSASSFSGMTVDHGDPLGDGGDASGGTSADRSFGDTSGDTSGDDMVFLSIGETSGACTQAGCRTAPDASARSSPSAHATRPAHSARRHGTAVAPADIPRRRVGAADDPGSPNDPQASGDPGNPRDSSGRTVVTPAGSLSDLTTPL</sequence>
<feature type="compositionally biased region" description="Low complexity" evidence="1">
    <location>
        <begin position="578"/>
        <end position="597"/>
    </location>
</feature>
<evidence type="ECO:0000313" key="2">
    <source>
        <dbReference type="EMBL" id="SUA93362.1"/>
    </source>
</evidence>
<feature type="compositionally biased region" description="Low complexity" evidence="1">
    <location>
        <begin position="509"/>
        <end position="523"/>
    </location>
</feature>
<proteinExistence type="predicted"/>
<dbReference type="AlphaFoldDB" id="A0AAJ4ZH69"/>
<accession>A0AAJ4ZH69</accession>
<feature type="region of interest" description="Disordered" evidence="1">
    <location>
        <begin position="487"/>
        <end position="561"/>
    </location>
</feature>
<comment type="caution">
    <text evidence="2">The sequence shown here is derived from an EMBL/GenBank/DDBJ whole genome shotgun (WGS) entry which is preliminary data.</text>
</comment>
<dbReference type="EMBL" id="UGSJ01000001">
    <property type="protein sequence ID" value="SUA93362.1"/>
    <property type="molecule type" value="Genomic_DNA"/>
</dbReference>
<organism evidence="2 3">
    <name type="scientific">Pandoraea pulmonicola</name>
    <dbReference type="NCBI Taxonomy" id="93221"/>
    <lineage>
        <taxon>Bacteria</taxon>
        <taxon>Pseudomonadati</taxon>
        <taxon>Pseudomonadota</taxon>
        <taxon>Betaproteobacteria</taxon>
        <taxon>Burkholderiales</taxon>
        <taxon>Burkholderiaceae</taxon>
        <taxon>Pandoraea</taxon>
    </lineage>
</organism>
<name>A0AAJ4ZH69_PANPU</name>
<evidence type="ECO:0000256" key="1">
    <source>
        <dbReference type="SAM" id="MobiDB-lite"/>
    </source>
</evidence>
<protein>
    <submittedName>
        <fullName evidence="2">Uncharacterized protein</fullName>
    </submittedName>
</protein>
<evidence type="ECO:0000313" key="3">
    <source>
        <dbReference type="Proteomes" id="UP000254589"/>
    </source>
</evidence>
<reference evidence="2 3" key="1">
    <citation type="submission" date="2018-06" db="EMBL/GenBank/DDBJ databases">
        <authorList>
            <consortium name="Pathogen Informatics"/>
            <person name="Doyle S."/>
        </authorList>
    </citation>
    <scope>NUCLEOTIDE SEQUENCE [LARGE SCALE GENOMIC DNA]</scope>
    <source>
        <strain evidence="2 3">NCTC13159</strain>
    </source>
</reference>
<dbReference type="Proteomes" id="UP000254589">
    <property type="component" value="Unassembled WGS sequence"/>
</dbReference>
<feature type="region of interest" description="Disordered" evidence="1">
    <location>
        <begin position="575"/>
        <end position="660"/>
    </location>
</feature>